<keyword evidence="2 6" id="KW-0699">rRNA-binding</keyword>
<keyword evidence="9" id="KW-1185">Reference proteome</keyword>
<dbReference type="InterPro" id="IPR019984">
    <property type="entry name" value="Ribosomal_uS17_bact/chlr"/>
</dbReference>
<protein>
    <recommendedName>
        <fullName evidence="6">Small ribosomal subunit protein uS17</fullName>
    </recommendedName>
</protein>
<keyword evidence="4 6" id="KW-0689">Ribosomal protein</keyword>
<evidence type="ECO:0000256" key="4">
    <source>
        <dbReference type="ARBA" id="ARBA00022980"/>
    </source>
</evidence>
<sequence>MPSAGAGARKARGKRKLREGVVVSDKMQKTVVVEVERLFRHPLLGKVLRRTARFKAHDANGECKVGDRVLIAETRPLSKEKRWRVVQILRRAETGGETP</sequence>
<dbReference type="RefSeq" id="WP_324718161.1">
    <property type="nucleotide sequence ID" value="NZ_CP141615.1"/>
</dbReference>
<comment type="similarity">
    <text evidence="1 6 7">Belongs to the universal ribosomal protein uS17 family.</text>
</comment>
<name>A0ABZ1C2B4_9FIRM</name>
<dbReference type="HAMAP" id="MF_01345_B">
    <property type="entry name" value="Ribosomal_uS17_B"/>
    <property type="match status" value="1"/>
</dbReference>
<evidence type="ECO:0000256" key="3">
    <source>
        <dbReference type="ARBA" id="ARBA00022884"/>
    </source>
</evidence>
<dbReference type="CDD" id="cd00364">
    <property type="entry name" value="Ribosomal_uS17"/>
    <property type="match status" value="1"/>
</dbReference>
<comment type="function">
    <text evidence="6">One of the primary rRNA binding proteins, it binds specifically to the 5'-end of 16S ribosomal RNA.</text>
</comment>
<dbReference type="PROSITE" id="PS00056">
    <property type="entry name" value="RIBOSOMAL_S17"/>
    <property type="match status" value="1"/>
</dbReference>
<keyword evidence="5 6" id="KW-0687">Ribonucleoprotein</keyword>
<dbReference type="PRINTS" id="PR00973">
    <property type="entry name" value="RIBOSOMALS17"/>
</dbReference>
<comment type="subunit">
    <text evidence="6">Part of the 30S ribosomal subunit.</text>
</comment>
<dbReference type="PANTHER" id="PTHR10744:SF1">
    <property type="entry name" value="SMALL RIBOSOMAL SUBUNIT PROTEIN US17M"/>
    <property type="match status" value="1"/>
</dbReference>
<dbReference type="InterPro" id="IPR012340">
    <property type="entry name" value="NA-bd_OB-fold"/>
</dbReference>
<dbReference type="Pfam" id="PF00366">
    <property type="entry name" value="Ribosomal_S17"/>
    <property type="match status" value="1"/>
</dbReference>
<reference evidence="8 9" key="1">
    <citation type="journal article" date="2024" name="Front. Microbiol.">
        <title>Novel thermophilic genera Geochorda gen. nov. and Carboxydochorda gen. nov. from the deep terrestrial subsurface reveal the ecophysiological diversity in the class Limnochordia.</title>
        <authorList>
            <person name="Karnachuk O.V."/>
            <person name="Lukina A.P."/>
            <person name="Avakyan M.R."/>
            <person name="Kadnikov V.V."/>
            <person name="Begmatov S."/>
            <person name="Beletsky A.V."/>
            <person name="Vlasova K.G."/>
            <person name="Novikov A.A."/>
            <person name="Shcherbakova V.A."/>
            <person name="Mardanov A.V."/>
            <person name="Ravin N.V."/>
        </authorList>
    </citation>
    <scope>NUCLEOTIDE SEQUENCE [LARGE SCALE GENOMIC DNA]</scope>
    <source>
        <strain evidence="8 9">L945</strain>
    </source>
</reference>
<dbReference type="NCBIfam" id="TIGR03635">
    <property type="entry name" value="uS17_bact"/>
    <property type="match status" value="1"/>
</dbReference>
<dbReference type="Gene3D" id="2.40.50.140">
    <property type="entry name" value="Nucleic acid-binding proteins"/>
    <property type="match status" value="1"/>
</dbReference>
<evidence type="ECO:0000256" key="1">
    <source>
        <dbReference type="ARBA" id="ARBA00010254"/>
    </source>
</evidence>
<keyword evidence="3 6" id="KW-0694">RNA-binding</keyword>
<accession>A0ABZ1C2B4</accession>
<evidence type="ECO:0000313" key="9">
    <source>
        <dbReference type="Proteomes" id="UP001332192"/>
    </source>
</evidence>
<dbReference type="InterPro" id="IPR019979">
    <property type="entry name" value="Ribosomal_uS17_CS"/>
</dbReference>
<dbReference type="GO" id="GO:0005840">
    <property type="term" value="C:ribosome"/>
    <property type="evidence" value="ECO:0007669"/>
    <property type="project" value="UniProtKB-KW"/>
</dbReference>
<dbReference type="EMBL" id="CP141615">
    <property type="protein sequence ID" value="WRP18891.1"/>
    <property type="molecule type" value="Genomic_DNA"/>
</dbReference>
<dbReference type="Proteomes" id="UP001332192">
    <property type="component" value="Chromosome"/>
</dbReference>
<evidence type="ECO:0000313" key="8">
    <source>
        <dbReference type="EMBL" id="WRP18891.1"/>
    </source>
</evidence>
<dbReference type="SUPFAM" id="SSF50249">
    <property type="entry name" value="Nucleic acid-binding proteins"/>
    <property type="match status" value="1"/>
</dbReference>
<organism evidence="8 9">
    <name type="scientific">Carboxydichorda subterranea</name>
    <dbReference type="NCBI Taxonomy" id="3109565"/>
    <lineage>
        <taxon>Bacteria</taxon>
        <taxon>Bacillati</taxon>
        <taxon>Bacillota</taxon>
        <taxon>Limnochordia</taxon>
        <taxon>Limnochordales</taxon>
        <taxon>Geochordaceae</taxon>
        <taxon>Carboxydichorda</taxon>
    </lineage>
</organism>
<proteinExistence type="inferred from homology"/>
<evidence type="ECO:0000256" key="2">
    <source>
        <dbReference type="ARBA" id="ARBA00022730"/>
    </source>
</evidence>
<evidence type="ECO:0000256" key="6">
    <source>
        <dbReference type="HAMAP-Rule" id="MF_01345"/>
    </source>
</evidence>
<gene>
    <name evidence="6 8" type="primary">rpsQ</name>
    <name evidence="8" type="ORF">U7230_01560</name>
</gene>
<evidence type="ECO:0000256" key="5">
    <source>
        <dbReference type="ARBA" id="ARBA00023274"/>
    </source>
</evidence>
<evidence type="ECO:0000256" key="7">
    <source>
        <dbReference type="RuleBase" id="RU003872"/>
    </source>
</evidence>
<dbReference type="NCBIfam" id="NF004123">
    <property type="entry name" value="PRK05610.1"/>
    <property type="match status" value="1"/>
</dbReference>
<dbReference type="PANTHER" id="PTHR10744">
    <property type="entry name" value="40S RIBOSOMAL PROTEIN S11 FAMILY MEMBER"/>
    <property type="match status" value="1"/>
</dbReference>
<dbReference type="InterPro" id="IPR000266">
    <property type="entry name" value="Ribosomal_uS17"/>
</dbReference>